<dbReference type="GO" id="GO:0006310">
    <property type="term" value="P:DNA recombination"/>
    <property type="evidence" value="ECO:0007669"/>
    <property type="project" value="UniProtKB-KW"/>
</dbReference>
<dbReference type="Pfam" id="PF00385">
    <property type="entry name" value="Chromo"/>
    <property type="match status" value="1"/>
</dbReference>
<evidence type="ECO:0000256" key="3">
    <source>
        <dbReference type="ARBA" id="ARBA00022679"/>
    </source>
</evidence>
<evidence type="ECO:0000256" key="13">
    <source>
        <dbReference type="ARBA" id="ARBA00022918"/>
    </source>
</evidence>
<dbReference type="PANTHER" id="PTHR37984:SF5">
    <property type="entry name" value="PROTEIN NYNRIN-LIKE"/>
    <property type="match status" value="1"/>
</dbReference>
<dbReference type="CDD" id="cd09274">
    <property type="entry name" value="RNase_HI_RT_Ty3"/>
    <property type="match status" value="1"/>
</dbReference>
<dbReference type="GO" id="GO:0046872">
    <property type="term" value="F:metal ion binding"/>
    <property type="evidence" value="ECO:0007669"/>
    <property type="project" value="UniProtKB-KW"/>
</dbReference>
<evidence type="ECO:0000256" key="16">
    <source>
        <dbReference type="ARBA" id="ARBA00023172"/>
    </source>
</evidence>
<dbReference type="Pfam" id="PF00078">
    <property type="entry name" value="RVT_1"/>
    <property type="match status" value="1"/>
</dbReference>
<keyword evidence="11" id="KW-0694">RNA-binding</keyword>
<feature type="region of interest" description="Disordered" evidence="18">
    <location>
        <begin position="1511"/>
        <end position="1535"/>
    </location>
</feature>
<dbReference type="SUPFAM" id="SSF53098">
    <property type="entry name" value="Ribonuclease H-like"/>
    <property type="match status" value="1"/>
</dbReference>
<dbReference type="InterPro" id="IPR041588">
    <property type="entry name" value="Integrase_H2C2"/>
</dbReference>
<dbReference type="PANTHER" id="PTHR37984">
    <property type="entry name" value="PROTEIN CBG26694"/>
    <property type="match status" value="1"/>
</dbReference>
<evidence type="ECO:0000256" key="5">
    <source>
        <dbReference type="ARBA" id="ARBA00022722"/>
    </source>
</evidence>
<dbReference type="InterPro" id="IPR021109">
    <property type="entry name" value="Peptidase_aspartic_dom_sf"/>
</dbReference>
<evidence type="ECO:0000256" key="9">
    <source>
        <dbReference type="ARBA" id="ARBA00022801"/>
    </source>
</evidence>
<keyword evidence="12" id="KW-0229">DNA integration</keyword>
<dbReference type="SUPFAM" id="SSF50630">
    <property type="entry name" value="Acid proteases"/>
    <property type="match status" value="1"/>
</dbReference>
<evidence type="ECO:0000256" key="17">
    <source>
        <dbReference type="ARBA" id="ARBA00023268"/>
    </source>
</evidence>
<dbReference type="InterPro" id="IPR016197">
    <property type="entry name" value="Chromo-like_dom_sf"/>
</dbReference>
<dbReference type="Pfam" id="PF24626">
    <property type="entry name" value="SH3_Tf2-1"/>
    <property type="match status" value="1"/>
</dbReference>
<feature type="compositionally biased region" description="Basic and acidic residues" evidence="18">
    <location>
        <begin position="610"/>
        <end position="619"/>
    </location>
</feature>
<dbReference type="InterPro" id="IPR041577">
    <property type="entry name" value="RT_RNaseH_2"/>
</dbReference>
<dbReference type="PROSITE" id="PS50013">
    <property type="entry name" value="CHROMO_2"/>
    <property type="match status" value="1"/>
</dbReference>
<feature type="region of interest" description="Disordered" evidence="18">
    <location>
        <begin position="258"/>
        <end position="329"/>
    </location>
</feature>
<dbReference type="SUPFAM" id="SSF54160">
    <property type="entry name" value="Chromo domain-like"/>
    <property type="match status" value="1"/>
</dbReference>
<sequence>MTTTIDDRQLRRVIELAHQFQAYTEGAHIWSRKFDLRTQARIGHLVTSYPAPPATNDPFPPSWGVDRSSLSGTVKEFLTITDKLVETSQLSPASGSEPENPLGKRARTKPRSRMTSLPDPKPGPATSDSFSGYREPQTSPSPDTTPRRPRLVIDRTHRPTSLFTTPPQATDTTSQESERSQAHIDYHLALPPSTGNTPSTTPALQREILGMSNPSLPPGFQATATANDHSQGPNTPLTADTPLTVGTAMHIFRQILREERTHEPQPRQGRQGPMGPPGDMGPPGPPGPQGSAGIQGPEGQPVLASPDTSWKPSDIGLFNPEARDPNGEGVVTISNVTNYKDVFIFIDRMKDLIPTKSEEIVRANLASCLRGSALGWYSSQLSELERTALRSNPVDSPFNTLTYTKRDIRDGTPIRVYVQRMLRLARGLGHSSLYDQMIHIRQGIEGDLRRDVPLPTETTSMATFIQGLEMTYLDWKDAVEDRAKIYRQYRQRMSDPQRQQRRSSQPPAASNPQDLRYRTDINQRRPANPQWNPRQRADQPYQRPTYGYQGQRAPQQYGYQNQVQQYNQSRYNQGPQQATAQQPRQPWNQNQRQQPDRPQGRQNDQTNWQQDRKPWDSNKPRAYIADTQDAQAEEEAGEEYHADDQDIDCYDEAIYGDEPENDQEAYMAHQDDAAYEDQSFEPTAQNCTPEFSVTCRHCQQGYTSNAALHVHLSTCKPQAAADLPFEATAYMATNLPVIKSDKTTYQEPGYAYRSWRYATAAIGLNTRDNVVMCCLDSGCVMTLIDSALAKDLNVPIHKIKPIPVSGIGSQHISDAYVKLTLQFYGPKATAEVHAEAHLVDGLRAKLLLGIDVMGAEGFKLDFERRQATIASCQDTVFPIGLQAKPNHVATRPVYAAAQVIIPPYSTANVPIRIKTKLPDNRDYVFDPSATQCYVQASIVDANFTYIPFTNKTDTRRVIPVGAVSERYKKQTLQWPERRVNISTHTHNLQTVLPNGVTIYGKPRVVQKLQTVIETYDIWGHPQLADIPMEQWMRIPMIPGWEDKVPKPQIYKCGTADRAEIDKLFDSLQADGKLKRAKSHTPSGYPVFVVWKWKTDDKGGRQRIGRVVVDLRAQNRLVVKDIYPLPTQADIIAITQGKQYISVFDAAKCFYQWPIHPDDVGQMAVITHRGQEVFQVAIMGFCNSVAYVQRVMDNILREFCAWCRVYIDDIVTASDTIQAHIEHLHLLLHRLQEFNIHLEPKKAFIGFPSITLLGQQVDSLGMTTKADKLQAITSLQFPRTLKQLETYLGLTGAYRHYIAKYASKAEPLQKRKTLLLKDAPSKGAARRNLSMRTILDEPSKEELEAFATLQAEFTKAPWLAHHDPHRRLYADLDASKEQGHGVVLFHIKAEYDHKDLAKPPPFTAVQPIMFLSRLLSTAEKNYWPTELEVSCLVWTLRKARHLFEAAPADLPPVIYTDHSGTVTIATSSSLKSANSDNLNLRLVRASQFIQQFRVLIHHRPGVGNKVADALSRLPSSKPTKPRADEGDLDSLWCNPRPPDELDDKLTSIPDDEMIAFAATVQATAYPVDTDGDLTLTSSIMLLSEEFKRRIVQAYTDDTRLSRIVETLRDNEDDPVPTRLPYEMDGDLLYMRQASGEKSLCLPQSMTGEIFNIIHDQQGHQGIDRCWAKMRGVCFYKGLKLLKEYIARCPECLTNAVHRHRPYGSLQPIVAPPIPFHTLTVDIVTGLPTSHDDRDAMMSVTDKFTKRVGYIPGRADWTGEQWAKPLLDMFMLGDWGLPTVIISDRDPKFVQGLWAAIFTILGLMYGIELRQAWDMMPQAFDHDRSFKARLDAEQSLAYAATQMKYYFDRTHKPIYFQPGDWVYLKLSTDPQKPGYTIPANDERPRKFRQRYVGRFKILHRVGRLAYKLDFPPTWRRHPVVSVEHLEKCPQGADPWNRQTNDENHLPMEDERFPDETRHEVERILAKRTTKPRGRPRADGAARQPTTKYLVRWKGQSAREDQWVAAEDIAADELISEFEATHQPGPSNTSHQPGPART</sequence>
<feature type="region of interest" description="Disordered" evidence="18">
    <location>
        <begin position="86"/>
        <end position="181"/>
    </location>
</feature>
<dbReference type="RefSeq" id="XP_058330487.1">
    <property type="nucleotide sequence ID" value="XM_058474747.1"/>
</dbReference>
<dbReference type="InterPro" id="IPR043128">
    <property type="entry name" value="Rev_trsase/Diguanyl_cyclase"/>
</dbReference>
<keyword evidence="22" id="KW-1185">Reference proteome</keyword>
<feature type="region of interest" description="Disordered" evidence="18">
    <location>
        <begin position="2011"/>
        <end position="2035"/>
    </location>
</feature>
<evidence type="ECO:0000256" key="11">
    <source>
        <dbReference type="ARBA" id="ARBA00022884"/>
    </source>
</evidence>
<dbReference type="Gene3D" id="3.10.10.10">
    <property type="entry name" value="HIV Type 1 Reverse Transcriptase, subunit A, domain 1"/>
    <property type="match status" value="1"/>
</dbReference>
<evidence type="ECO:0000313" key="21">
    <source>
        <dbReference type="EMBL" id="KAJ5232494.1"/>
    </source>
</evidence>
<keyword evidence="13" id="KW-0695">RNA-directed DNA polymerase</keyword>
<evidence type="ECO:0000313" key="22">
    <source>
        <dbReference type="Proteomes" id="UP001150941"/>
    </source>
</evidence>
<keyword evidence="3" id="KW-0808">Transferase</keyword>
<dbReference type="GO" id="GO:0004190">
    <property type="term" value="F:aspartic-type endopeptidase activity"/>
    <property type="evidence" value="ECO:0007669"/>
    <property type="project" value="UniProtKB-KW"/>
</dbReference>
<evidence type="ECO:0000256" key="12">
    <source>
        <dbReference type="ARBA" id="ARBA00022908"/>
    </source>
</evidence>
<feature type="compositionally biased region" description="Polar residues" evidence="18">
    <location>
        <begin position="159"/>
        <end position="175"/>
    </location>
</feature>
<dbReference type="OrthoDB" id="4358334at2759"/>
<comment type="subunit">
    <text evidence="1">Component of the NuA4 histone acetyltransferase complex.</text>
</comment>
<evidence type="ECO:0000256" key="4">
    <source>
        <dbReference type="ARBA" id="ARBA00022695"/>
    </source>
</evidence>
<dbReference type="Gene3D" id="2.40.70.10">
    <property type="entry name" value="Acid Proteases"/>
    <property type="match status" value="1"/>
</dbReference>
<dbReference type="GeneID" id="83202050"/>
<feature type="compositionally biased region" description="Low complexity" evidence="18">
    <location>
        <begin position="570"/>
        <end position="593"/>
    </location>
</feature>
<dbReference type="InterPro" id="IPR012337">
    <property type="entry name" value="RNaseH-like_sf"/>
</dbReference>
<dbReference type="InterPro" id="IPR000477">
    <property type="entry name" value="RT_dom"/>
</dbReference>
<reference evidence="21" key="2">
    <citation type="journal article" date="2023" name="IMA Fungus">
        <title>Comparative genomic study of the Penicillium genus elucidates a diverse pangenome and 15 lateral gene transfer events.</title>
        <authorList>
            <person name="Petersen C."/>
            <person name="Sorensen T."/>
            <person name="Nielsen M.R."/>
            <person name="Sondergaard T.E."/>
            <person name="Sorensen J.L."/>
            <person name="Fitzpatrick D.A."/>
            <person name="Frisvad J.C."/>
            <person name="Nielsen K.L."/>
        </authorList>
    </citation>
    <scope>NUCLEOTIDE SEQUENCE</scope>
    <source>
        <strain evidence="21">IBT 19713</strain>
    </source>
</reference>
<feature type="region of interest" description="Disordered" evidence="18">
    <location>
        <begin position="1928"/>
        <end position="1947"/>
    </location>
</feature>
<keyword evidence="2" id="KW-0645">Protease</keyword>
<dbReference type="GO" id="GO:0006508">
    <property type="term" value="P:proteolysis"/>
    <property type="evidence" value="ECO:0007669"/>
    <property type="project" value="UniProtKB-KW"/>
</dbReference>
<keyword evidence="15" id="KW-0238">DNA-binding</keyword>
<dbReference type="GO" id="GO:0015074">
    <property type="term" value="P:DNA integration"/>
    <property type="evidence" value="ECO:0007669"/>
    <property type="project" value="UniProtKB-KW"/>
</dbReference>
<dbReference type="GO" id="GO:0004519">
    <property type="term" value="F:endonuclease activity"/>
    <property type="evidence" value="ECO:0007669"/>
    <property type="project" value="UniProtKB-KW"/>
</dbReference>
<feature type="domain" description="Chromo" evidence="19">
    <location>
        <begin position="1956"/>
        <end position="2027"/>
    </location>
</feature>
<keyword evidence="10" id="KW-0460">Magnesium</keyword>
<dbReference type="GO" id="GO:0003964">
    <property type="term" value="F:RNA-directed DNA polymerase activity"/>
    <property type="evidence" value="ECO:0007669"/>
    <property type="project" value="UniProtKB-KW"/>
</dbReference>
<accession>A0A9W9TPP7</accession>
<keyword evidence="7" id="KW-0064">Aspartyl protease</keyword>
<evidence type="ECO:0000256" key="18">
    <source>
        <dbReference type="SAM" id="MobiDB-lite"/>
    </source>
</evidence>
<feature type="region of interest" description="Disordered" evidence="18">
    <location>
        <begin position="209"/>
        <end position="244"/>
    </location>
</feature>
<feature type="compositionally biased region" description="Basic residues" evidence="18">
    <location>
        <begin position="1963"/>
        <end position="1972"/>
    </location>
</feature>
<feature type="region of interest" description="Disordered" evidence="18">
    <location>
        <begin position="570"/>
        <end position="620"/>
    </location>
</feature>
<evidence type="ECO:0000256" key="7">
    <source>
        <dbReference type="ARBA" id="ARBA00022750"/>
    </source>
</evidence>
<evidence type="ECO:0000259" key="19">
    <source>
        <dbReference type="PROSITE" id="PS50013"/>
    </source>
</evidence>
<evidence type="ECO:0008006" key="23">
    <source>
        <dbReference type="Google" id="ProtNLM"/>
    </source>
</evidence>
<feature type="region of interest" description="Disordered" evidence="18">
    <location>
        <begin position="489"/>
        <end position="551"/>
    </location>
</feature>
<dbReference type="Gene3D" id="2.40.50.40">
    <property type="match status" value="1"/>
</dbReference>
<reference evidence="21" key="1">
    <citation type="submission" date="2022-11" db="EMBL/GenBank/DDBJ databases">
        <authorList>
            <person name="Petersen C."/>
        </authorList>
    </citation>
    <scope>NUCLEOTIDE SEQUENCE</scope>
    <source>
        <strain evidence="21">IBT 19713</strain>
    </source>
</reference>
<dbReference type="GO" id="GO:0005634">
    <property type="term" value="C:nucleus"/>
    <property type="evidence" value="ECO:0007669"/>
    <property type="project" value="UniProtKB-ARBA"/>
</dbReference>
<keyword evidence="4" id="KW-0548">Nucleotidyltransferase</keyword>
<dbReference type="Gene3D" id="3.30.420.10">
    <property type="entry name" value="Ribonuclease H-like superfamily/Ribonuclease H"/>
    <property type="match status" value="1"/>
</dbReference>
<feature type="compositionally biased region" description="Pro residues" evidence="18">
    <location>
        <begin position="274"/>
        <end position="288"/>
    </location>
</feature>
<proteinExistence type="predicted"/>
<feature type="region of interest" description="Disordered" evidence="18">
    <location>
        <begin position="1962"/>
        <end position="1986"/>
    </location>
</feature>
<evidence type="ECO:0000259" key="20">
    <source>
        <dbReference type="PROSITE" id="PS50994"/>
    </source>
</evidence>
<evidence type="ECO:0000256" key="14">
    <source>
        <dbReference type="ARBA" id="ARBA00022932"/>
    </source>
</evidence>
<dbReference type="PROSITE" id="PS50994">
    <property type="entry name" value="INTEGRASE"/>
    <property type="match status" value="1"/>
</dbReference>
<gene>
    <name evidence="21" type="ORF">N7468_005450</name>
</gene>
<feature type="domain" description="Integrase catalytic" evidence="20">
    <location>
        <begin position="1709"/>
        <end position="1817"/>
    </location>
</feature>
<dbReference type="EMBL" id="JAPQKS010000004">
    <property type="protein sequence ID" value="KAJ5232494.1"/>
    <property type="molecule type" value="Genomic_DNA"/>
</dbReference>
<evidence type="ECO:0000256" key="8">
    <source>
        <dbReference type="ARBA" id="ARBA00022759"/>
    </source>
</evidence>
<feature type="compositionally biased region" description="Basic and acidic residues" evidence="18">
    <location>
        <begin position="1937"/>
        <end position="1947"/>
    </location>
</feature>
<organism evidence="21 22">
    <name type="scientific">Penicillium chermesinum</name>
    <dbReference type="NCBI Taxonomy" id="63820"/>
    <lineage>
        <taxon>Eukaryota</taxon>
        <taxon>Fungi</taxon>
        <taxon>Dikarya</taxon>
        <taxon>Ascomycota</taxon>
        <taxon>Pezizomycotina</taxon>
        <taxon>Eurotiomycetes</taxon>
        <taxon>Eurotiomycetidae</taxon>
        <taxon>Eurotiales</taxon>
        <taxon>Aspergillaceae</taxon>
        <taxon>Penicillium</taxon>
    </lineage>
</organism>
<evidence type="ECO:0000256" key="2">
    <source>
        <dbReference type="ARBA" id="ARBA00022670"/>
    </source>
</evidence>
<dbReference type="InterPro" id="IPR023780">
    <property type="entry name" value="Chromo_domain"/>
</dbReference>
<keyword evidence="9" id="KW-0378">Hydrolase</keyword>
<evidence type="ECO:0000256" key="15">
    <source>
        <dbReference type="ARBA" id="ARBA00023125"/>
    </source>
</evidence>
<dbReference type="InterPro" id="IPR000953">
    <property type="entry name" value="Chromo/chromo_shadow_dom"/>
</dbReference>
<dbReference type="SUPFAM" id="SSF56672">
    <property type="entry name" value="DNA/RNA polymerases"/>
    <property type="match status" value="1"/>
</dbReference>
<keyword evidence="16" id="KW-0233">DNA recombination</keyword>
<evidence type="ECO:0000256" key="10">
    <source>
        <dbReference type="ARBA" id="ARBA00022842"/>
    </source>
</evidence>
<dbReference type="CDD" id="cd00024">
    <property type="entry name" value="CD_CSD"/>
    <property type="match status" value="1"/>
</dbReference>
<name>A0A9W9TPP7_9EURO</name>
<dbReference type="InterPro" id="IPR043502">
    <property type="entry name" value="DNA/RNA_pol_sf"/>
</dbReference>
<feature type="compositionally biased region" description="Low complexity" evidence="18">
    <location>
        <begin position="494"/>
        <end position="507"/>
    </location>
</feature>
<keyword evidence="6" id="KW-0479">Metal-binding</keyword>
<evidence type="ECO:0000256" key="6">
    <source>
        <dbReference type="ARBA" id="ARBA00022723"/>
    </source>
</evidence>
<dbReference type="Proteomes" id="UP001150941">
    <property type="component" value="Unassembled WGS sequence"/>
</dbReference>
<dbReference type="GO" id="GO:0003887">
    <property type="term" value="F:DNA-directed DNA polymerase activity"/>
    <property type="evidence" value="ECO:0007669"/>
    <property type="project" value="UniProtKB-KW"/>
</dbReference>
<dbReference type="InterPro" id="IPR001584">
    <property type="entry name" value="Integrase_cat-core"/>
</dbReference>
<dbReference type="Gene3D" id="1.10.340.70">
    <property type="match status" value="1"/>
</dbReference>
<keyword evidence="14" id="KW-0239">DNA-directed DNA polymerase</keyword>
<dbReference type="InterPro" id="IPR036397">
    <property type="entry name" value="RNaseH_sf"/>
</dbReference>
<feature type="compositionally biased region" description="Polar residues" evidence="18">
    <location>
        <begin position="222"/>
        <end position="238"/>
    </location>
</feature>
<dbReference type="SMART" id="SM00298">
    <property type="entry name" value="CHROMO"/>
    <property type="match status" value="1"/>
</dbReference>
<dbReference type="CDD" id="cd00303">
    <property type="entry name" value="retropepsin_like"/>
    <property type="match status" value="1"/>
</dbReference>
<protein>
    <recommendedName>
        <fullName evidence="23">Reverse transcriptase</fullName>
    </recommendedName>
</protein>
<dbReference type="GO" id="GO:0003723">
    <property type="term" value="F:RNA binding"/>
    <property type="evidence" value="ECO:0007669"/>
    <property type="project" value="UniProtKB-KW"/>
</dbReference>
<dbReference type="Gene3D" id="3.30.70.270">
    <property type="match status" value="2"/>
</dbReference>
<dbReference type="Pfam" id="PF17919">
    <property type="entry name" value="RT_RNaseH_2"/>
    <property type="match status" value="1"/>
</dbReference>
<dbReference type="Pfam" id="PF17921">
    <property type="entry name" value="Integrase_H2C2"/>
    <property type="match status" value="1"/>
</dbReference>
<keyword evidence="17" id="KW-0511">Multifunctional enzyme</keyword>
<comment type="caution">
    <text evidence="21">The sequence shown here is derived from an EMBL/GenBank/DDBJ whole genome shotgun (WGS) entry which is preliminary data.</text>
</comment>
<dbReference type="GO" id="GO:0006338">
    <property type="term" value="P:chromatin remodeling"/>
    <property type="evidence" value="ECO:0007669"/>
    <property type="project" value="UniProtKB-ARBA"/>
</dbReference>
<dbReference type="InterPro" id="IPR056924">
    <property type="entry name" value="SH3_Tf2-1"/>
</dbReference>
<keyword evidence="8" id="KW-0255">Endonuclease</keyword>
<dbReference type="InterPro" id="IPR050951">
    <property type="entry name" value="Retrovirus_Pol_polyprotein"/>
</dbReference>
<dbReference type="CDD" id="cd01647">
    <property type="entry name" value="RT_LTR"/>
    <property type="match status" value="1"/>
</dbReference>
<keyword evidence="5" id="KW-0540">Nuclease</keyword>
<evidence type="ECO:0000256" key="1">
    <source>
        <dbReference type="ARBA" id="ARBA00011353"/>
    </source>
</evidence>
<dbReference type="GO" id="GO:0003677">
    <property type="term" value="F:DNA binding"/>
    <property type="evidence" value="ECO:0007669"/>
    <property type="project" value="UniProtKB-KW"/>
</dbReference>